<dbReference type="Ensembl" id="ENSLACT00000004105.1">
    <property type="protein sequence ID" value="ENSLACP00000004069.1"/>
    <property type="gene ID" value="ENSLACG00000003621.1"/>
</dbReference>
<evidence type="ECO:0000256" key="1">
    <source>
        <dbReference type="SAM" id="MobiDB-lite"/>
    </source>
</evidence>
<protein>
    <submittedName>
        <fullName evidence="2">Uncharacterized protein</fullName>
    </submittedName>
</protein>
<dbReference type="AlphaFoldDB" id="H3A348"/>
<dbReference type="GeneTree" id="ENSGT00940000157354"/>
<dbReference type="EMBL" id="AFYH01180826">
    <property type="status" value="NOT_ANNOTATED_CDS"/>
    <property type="molecule type" value="Genomic_DNA"/>
</dbReference>
<evidence type="ECO:0000313" key="2">
    <source>
        <dbReference type="Ensembl" id="ENSLACP00000004069.1"/>
    </source>
</evidence>
<organism evidence="2 3">
    <name type="scientific">Latimeria chalumnae</name>
    <name type="common">Coelacanth</name>
    <dbReference type="NCBI Taxonomy" id="7897"/>
    <lineage>
        <taxon>Eukaryota</taxon>
        <taxon>Metazoa</taxon>
        <taxon>Chordata</taxon>
        <taxon>Craniata</taxon>
        <taxon>Vertebrata</taxon>
        <taxon>Euteleostomi</taxon>
        <taxon>Coelacanthiformes</taxon>
        <taxon>Coelacanthidae</taxon>
        <taxon>Latimeria</taxon>
    </lineage>
</organism>
<reference evidence="2" key="3">
    <citation type="submission" date="2025-09" db="UniProtKB">
        <authorList>
            <consortium name="Ensembl"/>
        </authorList>
    </citation>
    <scope>IDENTIFICATION</scope>
</reference>
<dbReference type="EMBL" id="AFYH01180825">
    <property type="status" value="NOT_ANNOTATED_CDS"/>
    <property type="molecule type" value="Genomic_DNA"/>
</dbReference>
<reference evidence="3" key="1">
    <citation type="submission" date="2011-08" db="EMBL/GenBank/DDBJ databases">
        <title>The draft genome of Latimeria chalumnae.</title>
        <authorList>
            <person name="Di Palma F."/>
            <person name="Alfoldi J."/>
            <person name="Johnson J."/>
            <person name="Berlin A."/>
            <person name="Gnerre S."/>
            <person name="Jaffe D."/>
            <person name="MacCallum I."/>
            <person name="Young S."/>
            <person name="Walker B.J."/>
            <person name="Lander E."/>
            <person name="Lindblad-Toh K."/>
        </authorList>
    </citation>
    <scope>NUCLEOTIDE SEQUENCE [LARGE SCALE GENOMIC DNA]</scope>
    <source>
        <strain evidence="3">Wild caught</strain>
    </source>
</reference>
<keyword evidence="3" id="KW-1185">Reference proteome</keyword>
<evidence type="ECO:0000313" key="3">
    <source>
        <dbReference type="Proteomes" id="UP000008672"/>
    </source>
</evidence>
<name>H3A348_LATCH</name>
<feature type="region of interest" description="Disordered" evidence="1">
    <location>
        <begin position="110"/>
        <end position="135"/>
    </location>
</feature>
<proteinExistence type="predicted"/>
<dbReference type="InParanoid" id="H3A348"/>
<reference evidence="2" key="2">
    <citation type="submission" date="2025-08" db="UniProtKB">
        <authorList>
            <consortium name="Ensembl"/>
        </authorList>
    </citation>
    <scope>IDENTIFICATION</scope>
</reference>
<dbReference type="Proteomes" id="UP000008672">
    <property type="component" value="Unassembled WGS sequence"/>
</dbReference>
<dbReference type="Bgee" id="ENSLACG00000003621">
    <property type="expression patterns" value="Expressed in pectoral fin and 3 other cell types or tissues"/>
</dbReference>
<dbReference type="HOGENOM" id="CLU_1772414_0_0_1"/>
<dbReference type="OMA" id="ADRCNGS"/>
<accession>H3A348</accession>
<sequence length="169" mass="17800">MARKRLGSGDRQAENGSAPLELSSGSVILDFDGSVLPFLGGLGRYQKRLLLLTWLPVFFIGLSQFSDSFLLAQPTPADRCNGSADNLSLAAAAAAASQLANYSAREQQPAAGVGLPGKQSQGGGSGSLANLKEPSSSENFTDCQCQKQNYRLLVGLLQNVVTQFFPNSC</sequence>
<dbReference type="STRING" id="7897.ENSLACP00000004069"/>